<evidence type="ECO:0000313" key="13">
    <source>
        <dbReference type="EMBL" id="MDN5210550.1"/>
    </source>
</evidence>
<evidence type="ECO:0000259" key="11">
    <source>
        <dbReference type="Pfam" id="PF00593"/>
    </source>
</evidence>
<protein>
    <submittedName>
        <fullName evidence="13">TonB-dependent receptor</fullName>
    </submittedName>
</protein>
<dbReference type="SUPFAM" id="SSF49464">
    <property type="entry name" value="Carboxypeptidase regulatory domain-like"/>
    <property type="match status" value="1"/>
</dbReference>
<dbReference type="InterPro" id="IPR039426">
    <property type="entry name" value="TonB-dep_rcpt-like"/>
</dbReference>
<dbReference type="Pfam" id="PF07715">
    <property type="entry name" value="Plug"/>
    <property type="match status" value="1"/>
</dbReference>
<dbReference type="InterPro" id="IPR023996">
    <property type="entry name" value="TonB-dep_OMP_SusC/RagA"/>
</dbReference>
<dbReference type="Gene3D" id="2.170.130.10">
    <property type="entry name" value="TonB-dependent receptor, plug domain"/>
    <property type="match status" value="1"/>
</dbReference>
<dbReference type="EMBL" id="JAUJEB010000001">
    <property type="protein sequence ID" value="MDN5210550.1"/>
    <property type="molecule type" value="Genomic_DNA"/>
</dbReference>
<dbReference type="SUPFAM" id="SSF56935">
    <property type="entry name" value="Porins"/>
    <property type="match status" value="1"/>
</dbReference>
<evidence type="ECO:0000256" key="6">
    <source>
        <dbReference type="ARBA" id="ARBA00023136"/>
    </source>
</evidence>
<reference evidence="13" key="1">
    <citation type="submission" date="2023-06" db="EMBL/GenBank/DDBJ databases">
        <title>Genomic of Agaribacillus aureum.</title>
        <authorList>
            <person name="Wang G."/>
        </authorList>
    </citation>
    <scope>NUCLEOTIDE SEQUENCE</scope>
    <source>
        <strain evidence="13">BMA12</strain>
    </source>
</reference>
<name>A0ABT8KYH8_9BACT</name>
<proteinExistence type="inferred from homology"/>
<accession>A0ABT8KYH8</accession>
<evidence type="ECO:0000256" key="1">
    <source>
        <dbReference type="ARBA" id="ARBA00004571"/>
    </source>
</evidence>
<dbReference type="InterPro" id="IPR008969">
    <property type="entry name" value="CarboxyPept-like_regulatory"/>
</dbReference>
<sequence>MKLCILRQIIMVSKYCIYGIIIQCIALSLLSAKNVEAQKVSLEDLSIVLNGEAQTLGEVFIEISNKTDFTFAFNNEDINLGKRVKFQGYQGSLAGLLRELAIGSKLGFKRINNDIFVKKRVSNKRSNPVLEELFEVQISGKVVTAENDPIPGVNILVKGTQIGTVTDINGDYTLNVPDDATTLVFSSIGYNIEEIAIEGRTVINVTMVEDVQALEEIVVVGYGTQKKADLTGAVGSIRGDNIVNKPIISPDQALAGTVAGVSIINRSGDAAAPINVRIRGVGTIGNNQPLWVIDGVPIVQTTNITVNTSSTTDSNPLAGINPNDIESIDVLKDASAAAIYGARAANGVVIVTTKRGTDGSASFSYNGYVGTAKVRERLDVLNVDQYIDLQAELGRDFSQFRGRPFVDWQDAVFRDGATQSHNLSVSGGNDKANYLISGGYLTQEGIERAQDFQRYSVKANSDVKVGERFKFGESILVSMTERLVQSEGVGNCCQAAFNGALNNVPWFEIFDPTTEFGYNLETPENRGAAGTALNTVFRTDTRVNETIIKSTKILGNVYGEFEIIKGLTFKMSGGIDYNVGDASFFQNNANYGTSNQQSLLVQSRPIELTTNWANTLTYNKSFGRNDFTFLLGYEETNFRFDKVRIQGRGLFDPDNVRFASTGTAVAAGNEADHWALRGLLGRINYSYGGKYLATINVRRDATSRFAENNRDDVFLSGSAGWRISEESFFPQTSFVDDLKIRVGWGESGNQFTGVNFAFLSALQTTIFYVVGDAQGVIRGPAPVNFANENLIWETSTQFDIGFDASLLEGKVELTFDYYNKKSKDVLIGLPLPFVSGYFLPADANVGEIKNTGIELAASYRNSIGDFTYSISGNITTVNNEVEDLGSVTSIVTGIGGNQTHRTISGESLGHFYGYKTNGIYQTQEEANAALPDAFSAGAEPGDIRFVDVNGDGQVNADDRTILGSPIPGFFYGFRLQGAYKGFDLSVQLQGMGDRQVYNQAREQLEALSGNRNSSTSVLGRWTGPGTSNSMPRLTEGDPNGNRRFSERWIEDAGFMRIKNLQFGYTVPAEILERVTNNFVSNVRVFFGAQNLATFTDYSGFDPEVTRAQSFQKGEFPLATGQDGGASPQPRIFQFGWQVNF</sequence>
<comment type="subcellular location">
    <subcellularLocation>
        <location evidence="1 8">Cell outer membrane</location>
        <topology evidence="1 8">Multi-pass membrane protein</topology>
    </subcellularLocation>
</comment>
<evidence type="ECO:0000256" key="5">
    <source>
        <dbReference type="ARBA" id="ARBA00023077"/>
    </source>
</evidence>
<evidence type="ECO:0000256" key="10">
    <source>
        <dbReference type="SAM" id="MobiDB-lite"/>
    </source>
</evidence>
<feature type="domain" description="TonB-dependent receptor plug" evidence="12">
    <location>
        <begin position="227"/>
        <end position="348"/>
    </location>
</feature>
<evidence type="ECO:0000259" key="12">
    <source>
        <dbReference type="Pfam" id="PF07715"/>
    </source>
</evidence>
<dbReference type="InterPro" id="IPR000531">
    <property type="entry name" value="Beta-barrel_TonB"/>
</dbReference>
<dbReference type="InterPro" id="IPR023997">
    <property type="entry name" value="TonB-dep_OMP_SusC/RagA_CS"/>
</dbReference>
<comment type="similarity">
    <text evidence="8 9">Belongs to the TonB-dependent receptor family.</text>
</comment>
<dbReference type="Pfam" id="PF00593">
    <property type="entry name" value="TonB_dep_Rec_b-barrel"/>
    <property type="match status" value="1"/>
</dbReference>
<evidence type="ECO:0000256" key="8">
    <source>
        <dbReference type="PROSITE-ProRule" id="PRU01360"/>
    </source>
</evidence>
<keyword evidence="14" id="KW-1185">Reference proteome</keyword>
<keyword evidence="13" id="KW-0675">Receptor</keyword>
<organism evidence="13 14">
    <name type="scientific">Agaribacillus aureus</name>
    <dbReference type="NCBI Taxonomy" id="3051825"/>
    <lineage>
        <taxon>Bacteria</taxon>
        <taxon>Pseudomonadati</taxon>
        <taxon>Bacteroidota</taxon>
        <taxon>Cytophagia</taxon>
        <taxon>Cytophagales</taxon>
        <taxon>Splendidivirgaceae</taxon>
        <taxon>Agaribacillus</taxon>
    </lineage>
</organism>
<feature type="region of interest" description="Disordered" evidence="10">
    <location>
        <begin position="1008"/>
        <end position="1042"/>
    </location>
</feature>
<dbReference type="Gene3D" id="2.60.40.1120">
    <property type="entry name" value="Carboxypeptidase-like, regulatory domain"/>
    <property type="match status" value="1"/>
</dbReference>
<dbReference type="NCBIfam" id="TIGR04057">
    <property type="entry name" value="SusC_RagA_signa"/>
    <property type="match status" value="1"/>
</dbReference>
<keyword evidence="4 8" id="KW-0812">Transmembrane</keyword>
<comment type="caution">
    <text evidence="13">The sequence shown here is derived from an EMBL/GenBank/DDBJ whole genome shotgun (WGS) entry which is preliminary data.</text>
</comment>
<dbReference type="InterPro" id="IPR012910">
    <property type="entry name" value="Plug_dom"/>
</dbReference>
<dbReference type="RefSeq" id="WP_346755893.1">
    <property type="nucleotide sequence ID" value="NZ_JAUJEB010000001.1"/>
</dbReference>
<keyword evidence="6 8" id="KW-0472">Membrane</keyword>
<keyword evidence="7 8" id="KW-0998">Cell outer membrane</keyword>
<gene>
    <name evidence="13" type="ORF">QQ020_00785</name>
</gene>
<keyword evidence="2 8" id="KW-0813">Transport</keyword>
<evidence type="ECO:0000256" key="4">
    <source>
        <dbReference type="ARBA" id="ARBA00022692"/>
    </source>
</evidence>
<evidence type="ECO:0000256" key="9">
    <source>
        <dbReference type="RuleBase" id="RU003357"/>
    </source>
</evidence>
<dbReference type="InterPro" id="IPR036942">
    <property type="entry name" value="Beta-barrel_TonB_sf"/>
</dbReference>
<dbReference type="Gene3D" id="2.40.170.20">
    <property type="entry name" value="TonB-dependent receptor, beta-barrel domain"/>
    <property type="match status" value="1"/>
</dbReference>
<evidence type="ECO:0000256" key="3">
    <source>
        <dbReference type="ARBA" id="ARBA00022452"/>
    </source>
</evidence>
<evidence type="ECO:0000256" key="2">
    <source>
        <dbReference type="ARBA" id="ARBA00022448"/>
    </source>
</evidence>
<keyword evidence="3 8" id="KW-1134">Transmembrane beta strand</keyword>
<feature type="domain" description="TonB-dependent receptor-like beta-barrel" evidence="11">
    <location>
        <begin position="557"/>
        <end position="971"/>
    </location>
</feature>
<dbReference type="Proteomes" id="UP001172083">
    <property type="component" value="Unassembled WGS sequence"/>
</dbReference>
<dbReference type="InterPro" id="IPR037066">
    <property type="entry name" value="Plug_dom_sf"/>
</dbReference>
<dbReference type="Pfam" id="PF13715">
    <property type="entry name" value="CarbopepD_reg_2"/>
    <property type="match status" value="1"/>
</dbReference>
<evidence type="ECO:0000256" key="7">
    <source>
        <dbReference type="ARBA" id="ARBA00023237"/>
    </source>
</evidence>
<dbReference type="PROSITE" id="PS52016">
    <property type="entry name" value="TONB_DEPENDENT_REC_3"/>
    <property type="match status" value="1"/>
</dbReference>
<dbReference type="NCBIfam" id="TIGR04056">
    <property type="entry name" value="OMP_RagA_SusC"/>
    <property type="match status" value="1"/>
</dbReference>
<keyword evidence="5 9" id="KW-0798">TonB box</keyword>
<evidence type="ECO:0000313" key="14">
    <source>
        <dbReference type="Proteomes" id="UP001172083"/>
    </source>
</evidence>